<feature type="region of interest" description="Disordered" evidence="1">
    <location>
        <begin position="103"/>
        <end position="138"/>
    </location>
</feature>
<dbReference type="InParanoid" id="A0A0C3AT72"/>
<evidence type="ECO:0000256" key="1">
    <source>
        <dbReference type="SAM" id="MobiDB-lite"/>
    </source>
</evidence>
<proteinExistence type="predicted"/>
<gene>
    <name evidence="2" type="ORF">PILCRDRAFT_12291</name>
</gene>
<sequence>MPYVNGYFVMDNSHYTNSHFHIPTYNKLQAPPKPVMHPNLAAAELGLTPKELAPILQECENPQIAFAQPPLILTRTTTNHPIPPTEQLGLTAEEVEELLEDQREWMREEEQRHKEGVETQHPTETHHHQGEQNDDTDT</sequence>
<organism evidence="2 3">
    <name type="scientific">Piloderma croceum (strain F 1598)</name>
    <dbReference type="NCBI Taxonomy" id="765440"/>
    <lineage>
        <taxon>Eukaryota</taxon>
        <taxon>Fungi</taxon>
        <taxon>Dikarya</taxon>
        <taxon>Basidiomycota</taxon>
        <taxon>Agaricomycotina</taxon>
        <taxon>Agaricomycetes</taxon>
        <taxon>Agaricomycetidae</taxon>
        <taxon>Atheliales</taxon>
        <taxon>Atheliaceae</taxon>
        <taxon>Piloderma</taxon>
    </lineage>
</organism>
<dbReference type="AlphaFoldDB" id="A0A0C3AT72"/>
<evidence type="ECO:0000313" key="3">
    <source>
        <dbReference type="Proteomes" id="UP000054166"/>
    </source>
</evidence>
<dbReference type="EMBL" id="KN833028">
    <property type="protein sequence ID" value="KIM77113.1"/>
    <property type="molecule type" value="Genomic_DNA"/>
</dbReference>
<accession>A0A0C3AT72</accession>
<reference evidence="3" key="2">
    <citation type="submission" date="2015-01" db="EMBL/GenBank/DDBJ databases">
        <title>Evolutionary Origins and Diversification of the Mycorrhizal Mutualists.</title>
        <authorList>
            <consortium name="DOE Joint Genome Institute"/>
            <consortium name="Mycorrhizal Genomics Consortium"/>
            <person name="Kohler A."/>
            <person name="Kuo A."/>
            <person name="Nagy L.G."/>
            <person name="Floudas D."/>
            <person name="Copeland A."/>
            <person name="Barry K.W."/>
            <person name="Cichocki N."/>
            <person name="Veneault-Fourrey C."/>
            <person name="LaButti K."/>
            <person name="Lindquist E.A."/>
            <person name="Lipzen A."/>
            <person name="Lundell T."/>
            <person name="Morin E."/>
            <person name="Murat C."/>
            <person name="Riley R."/>
            <person name="Ohm R."/>
            <person name="Sun H."/>
            <person name="Tunlid A."/>
            <person name="Henrissat B."/>
            <person name="Grigoriev I.V."/>
            <person name="Hibbett D.S."/>
            <person name="Martin F."/>
        </authorList>
    </citation>
    <scope>NUCLEOTIDE SEQUENCE [LARGE SCALE GENOMIC DNA]</scope>
    <source>
        <strain evidence="3">F 1598</strain>
    </source>
</reference>
<feature type="compositionally biased region" description="Basic and acidic residues" evidence="1">
    <location>
        <begin position="103"/>
        <end position="131"/>
    </location>
</feature>
<dbReference type="Proteomes" id="UP000054166">
    <property type="component" value="Unassembled WGS sequence"/>
</dbReference>
<protein>
    <submittedName>
        <fullName evidence="2">Uncharacterized protein</fullName>
    </submittedName>
</protein>
<keyword evidence="3" id="KW-1185">Reference proteome</keyword>
<evidence type="ECO:0000313" key="2">
    <source>
        <dbReference type="EMBL" id="KIM77113.1"/>
    </source>
</evidence>
<dbReference type="HOGENOM" id="CLU_1856049_0_0_1"/>
<reference evidence="2 3" key="1">
    <citation type="submission" date="2014-04" db="EMBL/GenBank/DDBJ databases">
        <authorList>
            <consortium name="DOE Joint Genome Institute"/>
            <person name="Kuo A."/>
            <person name="Tarkka M."/>
            <person name="Buscot F."/>
            <person name="Kohler A."/>
            <person name="Nagy L.G."/>
            <person name="Floudas D."/>
            <person name="Copeland A."/>
            <person name="Barry K.W."/>
            <person name="Cichocki N."/>
            <person name="Veneault-Fourrey C."/>
            <person name="LaButti K."/>
            <person name="Lindquist E.A."/>
            <person name="Lipzen A."/>
            <person name="Lundell T."/>
            <person name="Morin E."/>
            <person name="Murat C."/>
            <person name="Sun H."/>
            <person name="Tunlid A."/>
            <person name="Henrissat B."/>
            <person name="Grigoriev I.V."/>
            <person name="Hibbett D.S."/>
            <person name="Martin F."/>
            <person name="Nordberg H.P."/>
            <person name="Cantor M.N."/>
            <person name="Hua S.X."/>
        </authorList>
    </citation>
    <scope>NUCLEOTIDE SEQUENCE [LARGE SCALE GENOMIC DNA]</scope>
    <source>
        <strain evidence="2 3">F 1598</strain>
    </source>
</reference>
<name>A0A0C3AT72_PILCF</name>